<comment type="caution">
    <text evidence="1">The sequence shown here is derived from an EMBL/GenBank/DDBJ whole genome shotgun (WGS) entry which is preliminary data.</text>
</comment>
<dbReference type="PATRIC" id="fig|1398.22.peg.3380"/>
<sequence length="151" mass="17107">MEVSFLLATLESAEILSEAEALAKMVIASDIAENYRDCYNRMYHDPATQQKIRKFARLKEQFEEVQRFGRYHPDYKRINKETREAKREMDLDENVARFRRAENALQDLLDQISLMIGKSVSEHIKVPTGNPFFDASCSGGCGTGGSCSCSA</sequence>
<proteinExistence type="predicted"/>
<dbReference type="SUPFAM" id="SSF158622">
    <property type="entry name" value="YheA/YmcA-like"/>
    <property type="match status" value="1"/>
</dbReference>
<organism evidence="1 2">
    <name type="scientific">Heyndrickxia coagulans</name>
    <name type="common">Weizmannia coagulans</name>
    <dbReference type="NCBI Taxonomy" id="1398"/>
    <lineage>
        <taxon>Bacteria</taxon>
        <taxon>Bacillati</taxon>
        <taxon>Bacillota</taxon>
        <taxon>Bacilli</taxon>
        <taxon>Bacillales</taxon>
        <taxon>Bacillaceae</taxon>
        <taxon>Heyndrickxia</taxon>
    </lineage>
</organism>
<evidence type="ECO:0000313" key="2">
    <source>
        <dbReference type="Proteomes" id="UP000070376"/>
    </source>
</evidence>
<dbReference type="PANTHER" id="PTHR38448">
    <property type="entry name" value="REGULATORY PROTEIN YLBF-RELATED"/>
    <property type="match status" value="1"/>
</dbReference>
<accession>A0A133KCB8</accession>
<evidence type="ECO:0008006" key="3">
    <source>
        <dbReference type="Google" id="ProtNLM"/>
    </source>
</evidence>
<dbReference type="InterPro" id="IPR052767">
    <property type="entry name" value="Bact_com_dev_regulator"/>
</dbReference>
<dbReference type="InterPro" id="IPR023378">
    <property type="entry name" value="YheA/YmcA-like_dom_sf"/>
</dbReference>
<name>A0A133KCB8_HEYCO</name>
<dbReference type="Pfam" id="PF06133">
    <property type="entry name" value="Com_YlbF"/>
    <property type="match status" value="1"/>
</dbReference>
<gene>
    <name evidence="1" type="ORF">HMPREF3213_03369</name>
</gene>
<dbReference type="InterPro" id="IPR010368">
    <property type="entry name" value="Com_YlbF"/>
</dbReference>
<protein>
    <recommendedName>
        <fullName evidence="3">YlbF family regulator</fullName>
    </recommendedName>
</protein>
<dbReference type="PANTHER" id="PTHR38448:SF2">
    <property type="entry name" value="REGULATORY PROTEIN YLBF"/>
    <property type="match status" value="1"/>
</dbReference>
<evidence type="ECO:0000313" key="1">
    <source>
        <dbReference type="EMBL" id="KWZ77180.1"/>
    </source>
</evidence>
<dbReference type="AlphaFoldDB" id="A0A133KCB8"/>
<dbReference type="EMBL" id="LRPN01000177">
    <property type="protein sequence ID" value="KWZ77180.1"/>
    <property type="molecule type" value="Genomic_DNA"/>
</dbReference>
<reference evidence="2" key="1">
    <citation type="submission" date="2016-01" db="EMBL/GenBank/DDBJ databases">
        <authorList>
            <person name="Mitreva M."/>
            <person name="Pepin K.H."/>
            <person name="Mihindukulasuriya K.A."/>
            <person name="Fulton R."/>
            <person name="Fronick C."/>
            <person name="O'Laughlin M."/>
            <person name="Miner T."/>
            <person name="Herter B."/>
            <person name="Rosa B.A."/>
            <person name="Cordes M."/>
            <person name="Tomlinson C."/>
            <person name="Wollam A."/>
            <person name="Palsikar V.B."/>
            <person name="Mardis E.R."/>
            <person name="Wilson R.K."/>
        </authorList>
    </citation>
    <scope>NUCLEOTIDE SEQUENCE [LARGE SCALE GENOMIC DNA]</scope>
    <source>
        <strain evidence="2">GED7749B</strain>
    </source>
</reference>
<dbReference type="Proteomes" id="UP000070376">
    <property type="component" value="Unassembled WGS sequence"/>
</dbReference>
<dbReference type="Gene3D" id="1.20.1500.10">
    <property type="entry name" value="YheA/YmcA-like"/>
    <property type="match status" value="1"/>
</dbReference>